<evidence type="ECO:0000256" key="2">
    <source>
        <dbReference type="SAM" id="Phobius"/>
    </source>
</evidence>
<feature type="transmembrane region" description="Helical" evidence="2">
    <location>
        <begin position="97"/>
        <end position="119"/>
    </location>
</feature>
<feature type="transmembrane region" description="Helical" evidence="2">
    <location>
        <begin position="226"/>
        <end position="244"/>
    </location>
</feature>
<evidence type="ECO:0000313" key="4">
    <source>
        <dbReference type="Proteomes" id="UP000431826"/>
    </source>
</evidence>
<dbReference type="EMBL" id="BLIR01000003">
    <property type="protein sequence ID" value="GFE41326.1"/>
    <property type="molecule type" value="Genomic_DNA"/>
</dbReference>
<dbReference type="Proteomes" id="UP000431826">
    <property type="component" value="Unassembled WGS sequence"/>
</dbReference>
<accession>A0A640V5A5</accession>
<feature type="compositionally biased region" description="Gly residues" evidence="1">
    <location>
        <begin position="59"/>
        <end position="77"/>
    </location>
</feature>
<keyword evidence="2" id="KW-1133">Transmembrane helix</keyword>
<protein>
    <submittedName>
        <fullName evidence="3">Uncharacterized protein</fullName>
    </submittedName>
</protein>
<keyword evidence="2" id="KW-0812">Transmembrane</keyword>
<feature type="transmembrane region" description="Helical" evidence="2">
    <location>
        <begin position="406"/>
        <end position="423"/>
    </location>
</feature>
<reference evidence="3 4" key="1">
    <citation type="submission" date="2019-12" db="EMBL/GenBank/DDBJ databases">
        <title>Whole genome shotgun sequence of Streptomyces tubercidicus NBRC 13090.</title>
        <authorList>
            <person name="Ichikawa N."/>
            <person name="Kimura A."/>
            <person name="Kitahashi Y."/>
            <person name="Komaki H."/>
            <person name="Tamura T."/>
        </authorList>
    </citation>
    <scope>NUCLEOTIDE SEQUENCE [LARGE SCALE GENOMIC DNA]</scope>
    <source>
        <strain evidence="3 4">NBRC 13090</strain>
    </source>
</reference>
<feature type="region of interest" description="Disordered" evidence="1">
    <location>
        <begin position="55"/>
        <end position="80"/>
    </location>
</feature>
<organism evidence="3 4">
    <name type="scientific">Streptomyces tubercidicus</name>
    <dbReference type="NCBI Taxonomy" id="47759"/>
    <lineage>
        <taxon>Bacteria</taxon>
        <taxon>Bacillati</taxon>
        <taxon>Actinomycetota</taxon>
        <taxon>Actinomycetes</taxon>
        <taxon>Kitasatosporales</taxon>
        <taxon>Streptomycetaceae</taxon>
        <taxon>Streptomyces</taxon>
    </lineage>
</organism>
<keyword evidence="4" id="KW-1185">Reference proteome</keyword>
<feature type="transmembrane region" description="Helical" evidence="2">
    <location>
        <begin position="429"/>
        <end position="450"/>
    </location>
</feature>
<evidence type="ECO:0000313" key="3">
    <source>
        <dbReference type="EMBL" id="GFE41326.1"/>
    </source>
</evidence>
<proteinExistence type="predicted"/>
<comment type="caution">
    <text evidence="3">The sequence shown here is derived from an EMBL/GenBank/DDBJ whole genome shotgun (WGS) entry which is preliminary data.</text>
</comment>
<sequence length="463" mass="48623">MASASAVAWAGAAAFLAVLLAGKVAPYPRWDLLACLAVSGGGMAMWWWTTARRPATGRGPDGARGPGRGAHGPGRGGRTAWWPRQARRTAWWPARRSGLVGLALWALFLPLVMLGFSAVDSTPQLAEITHGGPVLSRLTVEAVRSTSRSQENHGGVHYTSSVSVAVPDGRGTRLTTEEVTTSDPPKQGDGVWALYASRDAAAGALLSPSRDELRALLGGTASGHEMLLLALSGCACAGYAVLALREGTSPRRIDADLIAGRSHMLRVRITGAGAGLHFPRPGRGDGPKRHRRLHPALRLTAANGDRELYLDRCLDPVPLAEALESQPGWLYWTPRPDGRPGWSEPALLVLDDGRFLMGATPDGPIPDRYAGAPAGEPVTQPLPSPEPARAVGPYVLWQPHLHTPGVVAFGVGFLSVCLIAAGVGYGNGAALGICLAAAVLGPAVGLLLIARRRSAYLRGLRRA</sequence>
<evidence type="ECO:0000256" key="1">
    <source>
        <dbReference type="SAM" id="MobiDB-lite"/>
    </source>
</evidence>
<feature type="transmembrane region" description="Helical" evidence="2">
    <location>
        <begin position="31"/>
        <end position="48"/>
    </location>
</feature>
<keyword evidence="2" id="KW-0472">Membrane</keyword>
<gene>
    <name evidence="3" type="ORF">Stube_59990</name>
</gene>
<dbReference type="AlphaFoldDB" id="A0A640V5A5"/>
<name>A0A640V5A5_9ACTN</name>